<dbReference type="Proteomes" id="UP000231382">
    <property type="component" value="Unassembled WGS sequence"/>
</dbReference>
<evidence type="ECO:0000256" key="2">
    <source>
        <dbReference type="SAM" id="Phobius"/>
    </source>
</evidence>
<feature type="region of interest" description="Disordered" evidence="1">
    <location>
        <begin position="136"/>
        <end position="159"/>
    </location>
</feature>
<keyword evidence="2" id="KW-0472">Membrane</keyword>
<gene>
    <name evidence="3" type="ORF">COT78_00200</name>
</gene>
<dbReference type="InterPro" id="IPR012902">
    <property type="entry name" value="N_methyl_site"/>
</dbReference>
<evidence type="ECO:0008006" key="5">
    <source>
        <dbReference type="Google" id="ProtNLM"/>
    </source>
</evidence>
<evidence type="ECO:0000313" key="3">
    <source>
        <dbReference type="EMBL" id="PIS08052.1"/>
    </source>
</evidence>
<dbReference type="Gene3D" id="3.30.700.10">
    <property type="entry name" value="Glycoprotein, Type 4 Pilin"/>
    <property type="match status" value="1"/>
</dbReference>
<keyword evidence="2" id="KW-1133">Transmembrane helix</keyword>
<dbReference type="SUPFAM" id="SSF54523">
    <property type="entry name" value="Pili subunits"/>
    <property type="match status" value="1"/>
</dbReference>
<dbReference type="Pfam" id="PF07963">
    <property type="entry name" value="N_methyl"/>
    <property type="match status" value="1"/>
</dbReference>
<name>A0A2H0W7I5_9BACT</name>
<dbReference type="AlphaFoldDB" id="A0A2H0W7I5"/>
<keyword evidence="2" id="KW-0812">Transmembrane</keyword>
<reference evidence="4" key="1">
    <citation type="submission" date="2017-09" db="EMBL/GenBank/DDBJ databases">
        <title>Depth-based differentiation of microbial function through sediment-hosted aquifers and enrichment of novel symbionts in the deep terrestrial subsurface.</title>
        <authorList>
            <person name="Probst A.J."/>
            <person name="Ladd B."/>
            <person name="Jarett J.K."/>
            <person name="Geller-Mcgrath D.E."/>
            <person name="Sieber C.M.K."/>
            <person name="Emerson J.B."/>
            <person name="Anantharaman K."/>
            <person name="Thomas B.C."/>
            <person name="Malmstrom R."/>
            <person name="Stieglmeier M."/>
            <person name="Klingl A."/>
            <person name="Woyke T."/>
            <person name="Ryan C.M."/>
            <person name="Banfield J.F."/>
        </authorList>
    </citation>
    <scope>NUCLEOTIDE SEQUENCE [LARGE SCALE GENOMIC DNA]</scope>
</reference>
<protein>
    <recommendedName>
        <fullName evidence="5">Type II secretion system protein GspG C-terminal domain-containing protein</fullName>
    </recommendedName>
</protein>
<proteinExistence type="predicted"/>
<feature type="transmembrane region" description="Helical" evidence="2">
    <location>
        <begin position="12"/>
        <end position="31"/>
    </location>
</feature>
<evidence type="ECO:0000256" key="1">
    <source>
        <dbReference type="SAM" id="MobiDB-lite"/>
    </source>
</evidence>
<sequence length="159" mass="17572">MKRNKRGQTLIEALVIIAIVAILAAILWPVGTALCNKVRIKGVVSTAEKNNLIRALQVGNRPEVSLGELVFVSESYRPHEDGTGYGVFLRVNNEYGDFVSYTFTYLSEIEMSDIDRLISGLLSHYNGDTKLLRSKLGYDQKDEKPAEKAGTATETPPDP</sequence>
<accession>A0A2H0W7I5</accession>
<dbReference type="EMBL" id="PEZW01000002">
    <property type="protein sequence ID" value="PIS08052.1"/>
    <property type="molecule type" value="Genomic_DNA"/>
</dbReference>
<organism evidence="3 4">
    <name type="scientific">Candidatus Berkelbacteria bacterium CG10_big_fil_rev_8_21_14_0_10_43_13</name>
    <dbReference type="NCBI Taxonomy" id="1974514"/>
    <lineage>
        <taxon>Bacteria</taxon>
        <taxon>Candidatus Berkelbacteria</taxon>
    </lineage>
</organism>
<comment type="caution">
    <text evidence="3">The sequence shown here is derived from an EMBL/GenBank/DDBJ whole genome shotgun (WGS) entry which is preliminary data.</text>
</comment>
<evidence type="ECO:0000313" key="4">
    <source>
        <dbReference type="Proteomes" id="UP000231382"/>
    </source>
</evidence>
<dbReference type="InterPro" id="IPR045584">
    <property type="entry name" value="Pilin-like"/>
</dbReference>
<feature type="compositionally biased region" description="Basic and acidic residues" evidence="1">
    <location>
        <begin position="136"/>
        <end position="147"/>
    </location>
</feature>